<dbReference type="PROSITE" id="PS51644">
    <property type="entry name" value="HTH_OST"/>
    <property type="match status" value="1"/>
</dbReference>
<evidence type="ECO:0000256" key="5">
    <source>
        <dbReference type="SAM" id="MobiDB-lite"/>
    </source>
</evidence>
<gene>
    <name evidence="8" type="ORF">CEUTPL_LOCUS11270</name>
</gene>
<evidence type="ECO:0000313" key="9">
    <source>
        <dbReference type="Proteomes" id="UP001152799"/>
    </source>
</evidence>
<sequence length="1114" mass="126730">MDELKKLITPAINSCKEKLSLRQLNKDYKTLIGENIPYQRFGFRSLEDLLQSQPEYRLTRAGNETYVEVVVQNGNSSHMSRLVKQQKSGKHKPLKSRPMYRPPPLNRNHSTSRYRPRVDNRTGSARNYNYGQSRPQAVHHAQFVTRTSSRPATPSVASRVQIPEGSSYNRPALRNVSQNVPTQYDKHKRTVESYQKSNSNNVKASECNNSNQYLVSHNGKATASNNVSTTQSKRVQNDDESTNPLISSRRRINKKMCELNLDSGHSSPTSDIPQQLPSPFGSILPSSSSFINPAQASPSSPLTPSFYNAQKTSRKSNEFVRTENPLEDLKLLAKLHKLGEVIVEVTNVNNKHVKFYSCKIKVGKNTFSSYPKDFYNANEATAFCSNEALENLIPKCRQKSLMISSETDILERIPPMLEKHRYGIFSTQLSHNYAVQYHELLPDDWLKTIDASPCVRIEKISDNNQYILYHCKPGDVLQRGQQRSPGGLIIPVSVPTNTVKFSEEGQLICVVTRVMSANEIWCQQVETEENTNYIEMFDRMQVYYTEHEQQCIPEEIVKGAYYIAKFQGDYYRVRVVEVEEDTLGCFFIDSGEETSMAKTDIFTLTSVYATCQAQAFVCRLAGLEDWYEMSANSQCLASLQDEQVYLELASDVTNNDGDQMALPVYMYTTTYSCINETLIPLLTMEAASPNLQQDITNVYISFIEGNGNVYVQVRSQGYMEFVNLKAQIESQFNVNPPTNPIKLTKSNCQDKLFFTQYEGNWHRVKVIDWSPEAQHLAQIYFVDEGRTAVIDTYEGSDDKLYPLENVDEFLNSYPHQAIRVRMALDRLPVNFTALAEKALPIGQSALLKCVGTKIDDIPLVKLYKRSDDDGLFCINESIALECELSIKKEEEQKHKFKFLVGTAPVPSTGSLKCPPLKVNAFFEVKVVMAVSPYNFIVQPHEFELQLNTMMERLQEKCEKAEYGKIKVEDIVPGNIYASKHEDGIWYRANVIKVVNSGTSVSVFFCDFGNYQTLSVNSIVPLDSEFLELPYMALKAKLAGIKPTHNKWTMEDCERFKELVENKLFHAVIIDMEKDVLYQYDKVLRLKLLDTSLEDDLLIDEELIKLGIAVTEETV</sequence>
<dbReference type="SMART" id="SM00333">
    <property type="entry name" value="TUDOR"/>
    <property type="match status" value="2"/>
</dbReference>
<comment type="subcellular location">
    <subcellularLocation>
        <location evidence="1">Cytoplasm</location>
    </subcellularLocation>
</comment>
<dbReference type="InterPro" id="IPR041966">
    <property type="entry name" value="LOTUS-like"/>
</dbReference>
<dbReference type="CDD" id="cd09972">
    <property type="entry name" value="LOTUS_TDRD_OSKAR"/>
    <property type="match status" value="1"/>
</dbReference>
<dbReference type="Proteomes" id="UP001152799">
    <property type="component" value="Chromosome 6"/>
</dbReference>
<dbReference type="Gene3D" id="3.30.420.610">
    <property type="entry name" value="LOTUS domain-like"/>
    <property type="match status" value="2"/>
</dbReference>
<dbReference type="Pfam" id="PF12872">
    <property type="entry name" value="OST-HTH"/>
    <property type="match status" value="1"/>
</dbReference>
<feature type="compositionally biased region" description="Polar residues" evidence="5">
    <location>
        <begin position="121"/>
        <end position="135"/>
    </location>
</feature>
<keyword evidence="3" id="KW-0677">Repeat</keyword>
<feature type="domain" description="Tudor" evidence="6">
    <location>
        <begin position="964"/>
        <end position="1028"/>
    </location>
</feature>
<feature type="compositionally biased region" description="Polar residues" evidence="5">
    <location>
        <begin position="292"/>
        <end position="311"/>
    </location>
</feature>
<dbReference type="AlphaFoldDB" id="A0A9P0DJ14"/>
<name>A0A9P0DJ14_9CUCU</name>
<feature type="compositionally biased region" description="Polar residues" evidence="5">
    <location>
        <begin position="192"/>
        <end position="207"/>
    </location>
</feature>
<dbReference type="EMBL" id="OU892282">
    <property type="protein sequence ID" value="CAH1132782.1"/>
    <property type="molecule type" value="Genomic_DNA"/>
</dbReference>
<dbReference type="Gene3D" id="2.30.30.140">
    <property type="match status" value="3"/>
</dbReference>
<feature type="compositionally biased region" description="Polar residues" evidence="5">
    <location>
        <begin position="220"/>
        <end position="234"/>
    </location>
</feature>
<evidence type="ECO:0000256" key="4">
    <source>
        <dbReference type="ARBA" id="ARBA00022871"/>
    </source>
</evidence>
<feature type="region of interest" description="Disordered" evidence="5">
    <location>
        <begin position="77"/>
        <end position="207"/>
    </location>
</feature>
<evidence type="ECO:0000256" key="1">
    <source>
        <dbReference type="ARBA" id="ARBA00004496"/>
    </source>
</evidence>
<feature type="region of interest" description="Disordered" evidence="5">
    <location>
        <begin position="291"/>
        <end position="319"/>
    </location>
</feature>
<organism evidence="8 9">
    <name type="scientific">Ceutorhynchus assimilis</name>
    <name type="common">cabbage seed weevil</name>
    <dbReference type="NCBI Taxonomy" id="467358"/>
    <lineage>
        <taxon>Eukaryota</taxon>
        <taxon>Metazoa</taxon>
        <taxon>Ecdysozoa</taxon>
        <taxon>Arthropoda</taxon>
        <taxon>Hexapoda</taxon>
        <taxon>Insecta</taxon>
        <taxon>Pterygota</taxon>
        <taxon>Neoptera</taxon>
        <taxon>Endopterygota</taxon>
        <taxon>Coleoptera</taxon>
        <taxon>Polyphaga</taxon>
        <taxon>Cucujiformia</taxon>
        <taxon>Curculionidae</taxon>
        <taxon>Ceutorhynchinae</taxon>
        <taxon>Ceutorhynchus</taxon>
    </lineage>
</organism>
<dbReference type="GO" id="GO:0005737">
    <property type="term" value="C:cytoplasm"/>
    <property type="evidence" value="ECO:0007669"/>
    <property type="project" value="UniProtKB-SubCell"/>
</dbReference>
<reference evidence="8" key="1">
    <citation type="submission" date="2022-01" db="EMBL/GenBank/DDBJ databases">
        <authorList>
            <person name="King R."/>
        </authorList>
    </citation>
    <scope>NUCLEOTIDE SEQUENCE</scope>
</reference>
<dbReference type="Gene3D" id="2.40.50.90">
    <property type="match status" value="2"/>
</dbReference>
<keyword evidence="2" id="KW-0963">Cytoplasm</keyword>
<evidence type="ECO:0000256" key="2">
    <source>
        <dbReference type="ARBA" id="ARBA00022490"/>
    </source>
</evidence>
<dbReference type="SUPFAM" id="SSF63748">
    <property type="entry name" value="Tudor/PWWP/MBT"/>
    <property type="match status" value="3"/>
</dbReference>
<dbReference type="GO" id="GO:0030154">
    <property type="term" value="P:cell differentiation"/>
    <property type="evidence" value="ECO:0007669"/>
    <property type="project" value="UniProtKB-ARBA"/>
</dbReference>
<feature type="compositionally biased region" description="Polar residues" evidence="5">
    <location>
        <begin position="77"/>
        <end position="86"/>
    </location>
</feature>
<dbReference type="InterPro" id="IPR035437">
    <property type="entry name" value="SNase_OB-fold_sf"/>
</dbReference>
<evidence type="ECO:0008006" key="10">
    <source>
        <dbReference type="Google" id="ProtNLM"/>
    </source>
</evidence>
<evidence type="ECO:0000259" key="7">
    <source>
        <dbReference type="PROSITE" id="PS51644"/>
    </source>
</evidence>
<accession>A0A9P0DJ14</accession>
<dbReference type="Pfam" id="PF00567">
    <property type="entry name" value="TUDOR"/>
    <property type="match status" value="3"/>
</dbReference>
<evidence type="ECO:0000259" key="6">
    <source>
        <dbReference type="PROSITE" id="PS50304"/>
    </source>
</evidence>
<dbReference type="PROSITE" id="PS50304">
    <property type="entry name" value="TUDOR"/>
    <property type="match status" value="1"/>
</dbReference>
<dbReference type="PANTHER" id="PTHR22948">
    <property type="entry name" value="TUDOR DOMAIN CONTAINING PROTEIN"/>
    <property type="match status" value="1"/>
</dbReference>
<feature type="domain" description="HTH OST-type" evidence="7">
    <location>
        <begin position="1"/>
        <end position="84"/>
    </location>
</feature>
<evidence type="ECO:0000256" key="3">
    <source>
        <dbReference type="ARBA" id="ARBA00022737"/>
    </source>
</evidence>
<protein>
    <recommendedName>
        <fullName evidence="10">Tudor domain-containing protein 7</fullName>
    </recommendedName>
</protein>
<keyword evidence="9" id="KW-1185">Reference proteome</keyword>
<feature type="compositionally biased region" description="Polar residues" evidence="5">
    <location>
        <begin position="144"/>
        <end position="182"/>
    </location>
</feature>
<proteinExistence type="predicted"/>
<keyword evidence="4" id="KW-0744">Spermatogenesis</keyword>
<dbReference type="PANTHER" id="PTHR22948:SF76">
    <property type="entry name" value="FI20010P1-RELATED"/>
    <property type="match status" value="1"/>
</dbReference>
<dbReference type="OrthoDB" id="10034606at2759"/>
<evidence type="ECO:0000313" key="8">
    <source>
        <dbReference type="EMBL" id="CAH1132782.1"/>
    </source>
</evidence>
<keyword evidence="4" id="KW-0221">Differentiation</keyword>
<dbReference type="InterPro" id="IPR002999">
    <property type="entry name" value="Tudor"/>
</dbReference>
<dbReference type="GO" id="GO:0007283">
    <property type="term" value="P:spermatogenesis"/>
    <property type="evidence" value="ECO:0007669"/>
    <property type="project" value="UniProtKB-KW"/>
</dbReference>
<feature type="region of interest" description="Disordered" evidence="5">
    <location>
        <begin position="220"/>
        <end position="244"/>
    </location>
</feature>
<dbReference type="InterPro" id="IPR050621">
    <property type="entry name" value="Tudor_domain_containing"/>
</dbReference>
<dbReference type="InterPro" id="IPR025605">
    <property type="entry name" value="OST-HTH/LOTUS_dom"/>
</dbReference>